<dbReference type="AlphaFoldDB" id="A0A6B8KB37"/>
<dbReference type="KEGG" id="mhey:H2LOC_000515"/>
<dbReference type="InterPro" id="IPR003439">
    <property type="entry name" value="ABC_transporter-like_ATP-bd"/>
</dbReference>
<evidence type="ECO:0000256" key="3">
    <source>
        <dbReference type="ARBA" id="ARBA00022840"/>
    </source>
</evidence>
<dbReference type="EMBL" id="CP046052">
    <property type="protein sequence ID" value="QGM44305.1"/>
    <property type="molecule type" value="Genomic_DNA"/>
</dbReference>
<protein>
    <submittedName>
        <fullName evidence="5">ATP-binding cassette domain-containing protein</fullName>
    </submittedName>
</protein>
<keyword evidence="1" id="KW-0813">Transport</keyword>
<dbReference type="GO" id="GO:0016887">
    <property type="term" value="F:ATP hydrolysis activity"/>
    <property type="evidence" value="ECO:0007669"/>
    <property type="project" value="InterPro"/>
</dbReference>
<dbReference type="GO" id="GO:0005524">
    <property type="term" value="F:ATP binding"/>
    <property type="evidence" value="ECO:0007669"/>
    <property type="project" value="UniProtKB-KW"/>
</dbReference>
<dbReference type="InterPro" id="IPR017911">
    <property type="entry name" value="MacB-like_ATP-bd"/>
</dbReference>
<keyword evidence="2" id="KW-0547">Nucleotide-binding</keyword>
<organism evidence="5 6">
    <name type="scientific">Methylocystis heyeri</name>
    <dbReference type="NCBI Taxonomy" id="391905"/>
    <lineage>
        <taxon>Bacteria</taxon>
        <taxon>Pseudomonadati</taxon>
        <taxon>Pseudomonadota</taxon>
        <taxon>Alphaproteobacteria</taxon>
        <taxon>Hyphomicrobiales</taxon>
        <taxon>Methylocystaceae</taxon>
        <taxon>Methylocystis</taxon>
    </lineage>
</organism>
<dbReference type="Proteomes" id="UP000309061">
    <property type="component" value="Chromosome"/>
</dbReference>
<evidence type="ECO:0000313" key="6">
    <source>
        <dbReference type="Proteomes" id="UP000309061"/>
    </source>
</evidence>
<dbReference type="PANTHER" id="PTHR24220">
    <property type="entry name" value="IMPORT ATP-BINDING PROTEIN"/>
    <property type="match status" value="1"/>
</dbReference>
<dbReference type="GO" id="GO:0022857">
    <property type="term" value="F:transmembrane transporter activity"/>
    <property type="evidence" value="ECO:0007669"/>
    <property type="project" value="TreeGrafter"/>
</dbReference>
<gene>
    <name evidence="5" type="ORF">H2LOC_000515</name>
</gene>
<dbReference type="GO" id="GO:0005886">
    <property type="term" value="C:plasma membrane"/>
    <property type="evidence" value="ECO:0007669"/>
    <property type="project" value="TreeGrafter"/>
</dbReference>
<dbReference type="InterPro" id="IPR015854">
    <property type="entry name" value="ABC_transpr_LolD-like"/>
</dbReference>
<name>A0A6B8KB37_9HYPH</name>
<dbReference type="PROSITE" id="PS50893">
    <property type="entry name" value="ABC_TRANSPORTER_2"/>
    <property type="match status" value="1"/>
</dbReference>
<evidence type="ECO:0000313" key="5">
    <source>
        <dbReference type="EMBL" id="QGM44305.1"/>
    </source>
</evidence>
<dbReference type="SMART" id="SM00382">
    <property type="entry name" value="AAA"/>
    <property type="match status" value="1"/>
</dbReference>
<dbReference type="SUPFAM" id="SSF52540">
    <property type="entry name" value="P-loop containing nucleoside triphosphate hydrolases"/>
    <property type="match status" value="1"/>
</dbReference>
<evidence type="ECO:0000256" key="2">
    <source>
        <dbReference type="ARBA" id="ARBA00022741"/>
    </source>
</evidence>
<evidence type="ECO:0000259" key="4">
    <source>
        <dbReference type="PROSITE" id="PS50893"/>
    </source>
</evidence>
<dbReference type="Pfam" id="PF00005">
    <property type="entry name" value="ABC_tran"/>
    <property type="match status" value="1"/>
</dbReference>
<dbReference type="CDD" id="cd03255">
    <property type="entry name" value="ABC_MJ0796_LolCDE_FtsE"/>
    <property type="match status" value="1"/>
</dbReference>
<dbReference type="Gene3D" id="3.40.50.300">
    <property type="entry name" value="P-loop containing nucleotide triphosphate hydrolases"/>
    <property type="match status" value="1"/>
</dbReference>
<sequence length="231" mass="25156">MKPLLEARALTKHYQQGSVTVAAVENVSLAAPGGEVTLLIGPSGSGKSTLLSMLGGILRPTSGAILLGGHEVGNLSDRELPPIRRRCFGFVFQSFNLFPFLTARENVETALRLRKVPAPLRERRSAELLEYCNLAERMDFYPASLSDGEKQRVAIARALAGDPFILLADEPTARLDSASGEAILEMLRGFARRRGKAVIMASHDPKARSFADQVYSLADGRIEALERIPQK</sequence>
<feature type="domain" description="ABC transporter" evidence="4">
    <location>
        <begin position="5"/>
        <end position="231"/>
    </location>
</feature>
<dbReference type="OrthoDB" id="9802264at2"/>
<evidence type="ECO:0000256" key="1">
    <source>
        <dbReference type="ARBA" id="ARBA00022448"/>
    </source>
</evidence>
<keyword evidence="3 5" id="KW-0067">ATP-binding</keyword>
<accession>A0A6B8KB37</accession>
<dbReference type="InterPro" id="IPR027417">
    <property type="entry name" value="P-loop_NTPase"/>
</dbReference>
<proteinExistence type="predicted"/>
<reference evidence="5 6" key="1">
    <citation type="submission" date="2019-11" db="EMBL/GenBank/DDBJ databases">
        <title>The genome sequence of Methylocystis heyeri.</title>
        <authorList>
            <person name="Oshkin I.Y."/>
            <person name="Miroshnikov K."/>
            <person name="Dedysh S.N."/>
        </authorList>
    </citation>
    <scope>NUCLEOTIDE SEQUENCE [LARGE SCALE GENOMIC DNA]</scope>
    <source>
        <strain evidence="5 6">H2</strain>
    </source>
</reference>
<dbReference type="InterPro" id="IPR003593">
    <property type="entry name" value="AAA+_ATPase"/>
</dbReference>
<keyword evidence="6" id="KW-1185">Reference proteome</keyword>
<dbReference type="RefSeq" id="WP_136494611.1">
    <property type="nucleotide sequence ID" value="NZ_CP046052.1"/>
</dbReference>